<dbReference type="eggNOG" id="COG4113">
    <property type="taxonomic scope" value="Bacteria"/>
</dbReference>
<protein>
    <recommendedName>
        <fullName evidence="2">PIN domain-containing protein</fullName>
    </recommendedName>
</protein>
<evidence type="ECO:0000313" key="4">
    <source>
        <dbReference type="Proteomes" id="UP000001964"/>
    </source>
</evidence>
<dbReference type="HOGENOM" id="CLU_121774_4_0_5"/>
<reference evidence="3 4" key="1">
    <citation type="submission" date="2006-08" db="EMBL/GenBank/DDBJ databases">
        <title>Complete sequence of Maricaulis maris MCS10.</title>
        <authorList>
            <consortium name="US DOE Joint Genome Institute"/>
            <person name="Copeland A."/>
            <person name="Lucas S."/>
            <person name="Lapidus A."/>
            <person name="Barry K."/>
            <person name="Detter J.C."/>
            <person name="Glavina del Rio T."/>
            <person name="Hammon N."/>
            <person name="Israni S."/>
            <person name="Dalin E."/>
            <person name="Tice H."/>
            <person name="Pitluck S."/>
            <person name="Saunders E."/>
            <person name="Brettin T."/>
            <person name="Bruce D."/>
            <person name="Han C."/>
            <person name="Tapia R."/>
            <person name="Gilna P."/>
            <person name="Schmutz J."/>
            <person name="Larimer F."/>
            <person name="Land M."/>
            <person name="Hauser L."/>
            <person name="Kyrpides N."/>
            <person name="Mikhailova N."/>
            <person name="Viollier P."/>
            <person name="Stephens C."/>
            <person name="Richardson P."/>
        </authorList>
    </citation>
    <scope>NUCLEOTIDE SEQUENCE [LARGE SCALE GENOMIC DNA]</scope>
    <source>
        <strain evidence="3 4">MCS10</strain>
    </source>
</reference>
<dbReference type="InterPro" id="IPR051619">
    <property type="entry name" value="TypeII_TA_RNase_PINc/VapC"/>
</dbReference>
<keyword evidence="4" id="KW-1185">Reference proteome</keyword>
<dbReference type="CDD" id="cd09873">
    <property type="entry name" value="PIN_Pae0151-like"/>
    <property type="match status" value="1"/>
</dbReference>
<evidence type="ECO:0000259" key="2">
    <source>
        <dbReference type="Pfam" id="PF01850"/>
    </source>
</evidence>
<dbReference type="Pfam" id="PF01850">
    <property type="entry name" value="PIN"/>
    <property type="match status" value="1"/>
</dbReference>
<keyword evidence="1" id="KW-0460">Magnesium</keyword>
<dbReference type="PANTHER" id="PTHR35901:SF1">
    <property type="entry name" value="EXONUCLEASE VAPC9"/>
    <property type="match status" value="1"/>
</dbReference>
<dbReference type="SUPFAM" id="SSF88723">
    <property type="entry name" value="PIN domain-like"/>
    <property type="match status" value="1"/>
</dbReference>
<organism evidence="3 4">
    <name type="scientific">Maricaulis maris (strain MCS10)</name>
    <name type="common">Caulobacter maris</name>
    <dbReference type="NCBI Taxonomy" id="394221"/>
    <lineage>
        <taxon>Bacteria</taxon>
        <taxon>Pseudomonadati</taxon>
        <taxon>Pseudomonadota</taxon>
        <taxon>Alphaproteobacteria</taxon>
        <taxon>Maricaulales</taxon>
        <taxon>Maricaulaceae</taxon>
        <taxon>Maricaulis</taxon>
    </lineage>
</organism>
<dbReference type="RefSeq" id="WP_011643483.1">
    <property type="nucleotide sequence ID" value="NC_008347.1"/>
</dbReference>
<proteinExistence type="predicted"/>
<dbReference type="OrthoDB" id="7631905at2"/>
<dbReference type="PANTHER" id="PTHR35901">
    <property type="entry name" value="RIBONUCLEASE VAPC3"/>
    <property type="match status" value="1"/>
</dbReference>
<dbReference type="Gene3D" id="3.40.50.1010">
    <property type="entry name" value="5'-nuclease"/>
    <property type="match status" value="1"/>
</dbReference>
<dbReference type="InterPro" id="IPR044153">
    <property type="entry name" value="PIN_Pae0151-like"/>
</dbReference>
<dbReference type="InterPro" id="IPR002716">
    <property type="entry name" value="PIN_dom"/>
</dbReference>
<dbReference type="AlphaFoldDB" id="Q0APF1"/>
<dbReference type="STRING" id="394221.Mmar10_1544"/>
<dbReference type="KEGG" id="mmr:Mmar10_1544"/>
<dbReference type="EMBL" id="CP000449">
    <property type="protein sequence ID" value="ABI65836.1"/>
    <property type="molecule type" value="Genomic_DNA"/>
</dbReference>
<dbReference type="Proteomes" id="UP000001964">
    <property type="component" value="Chromosome"/>
</dbReference>
<gene>
    <name evidence="3" type="ordered locus">Mmar10_1544</name>
</gene>
<name>Q0APF1_MARMM</name>
<feature type="domain" description="PIN" evidence="2">
    <location>
        <begin position="5"/>
        <end position="124"/>
    </location>
</feature>
<evidence type="ECO:0000256" key="1">
    <source>
        <dbReference type="ARBA" id="ARBA00022842"/>
    </source>
</evidence>
<dbReference type="InterPro" id="IPR029060">
    <property type="entry name" value="PIN-like_dom_sf"/>
</dbReference>
<evidence type="ECO:0000313" key="3">
    <source>
        <dbReference type="EMBL" id="ABI65836.1"/>
    </source>
</evidence>
<sequence>MKPLVVDASAAAGWLLRQQGNPRSDAFLARNLASMKVAPDIFNWEIINLLRVHAERRAIDFDVTMTDLNSLGIETVEPRGRLKMRELALFALQTRLSLFDAAYLALAVELDGEIVSRDASLLNAAARLGVANYDIRAIQ</sequence>
<accession>Q0APF1</accession>